<evidence type="ECO:0000313" key="2">
    <source>
        <dbReference type="Proteomes" id="UP000290538"/>
    </source>
</evidence>
<reference evidence="1 2" key="1">
    <citation type="submission" date="2019-01" db="EMBL/GenBank/DDBJ databases">
        <title>Complete genome sequence of Campylobacter bacteriophage CP20.</title>
        <authorList>
            <person name="Connerton I.F."/>
        </authorList>
    </citation>
    <scope>NUCLEOTIDE SEQUENCE [LARGE SCALE GENOMIC DNA]</scope>
</reference>
<evidence type="ECO:0000313" key="1">
    <source>
        <dbReference type="EMBL" id="QAU04761.1"/>
    </source>
</evidence>
<dbReference type="Proteomes" id="UP000290538">
    <property type="component" value="Segment"/>
</dbReference>
<proteinExistence type="predicted"/>
<sequence>MANIFEQFTNCLKDKDYNESLGFNSFMFCRFLGSSPNTLQLANVINILYKSLPNEAQYNLVRYTKNKPKFIRFTKALSESESVKEIQLKYKVNKEVAKLYASILDSIRRS</sequence>
<accession>A0A410T7A4</accession>
<dbReference type="EMBL" id="MK408758">
    <property type="protein sequence ID" value="QAU04761.1"/>
    <property type="molecule type" value="Genomic_DNA"/>
</dbReference>
<organism evidence="1 2">
    <name type="scientific">Campylobacter phage CP20</name>
    <dbReference type="NCBI Taxonomy" id="2506428"/>
    <lineage>
        <taxon>Viruses</taxon>
        <taxon>Duplodnaviria</taxon>
        <taxon>Heunggongvirae</taxon>
        <taxon>Uroviricota</taxon>
        <taxon>Caudoviricetes</taxon>
        <taxon>Connertonviridae</taxon>
        <taxon>Firehammervirus</taxon>
        <taxon>Firehammervirus CPt10</taxon>
    </lineage>
</organism>
<name>A0A410T7A4_9CAUD</name>
<protein>
    <submittedName>
        <fullName evidence="1">Uncharacterized protein</fullName>
    </submittedName>
</protein>